<dbReference type="GO" id="GO:0008270">
    <property type="term" value="F:zinc ion binding"/>
    <property type="evidence" value="ECO:0007669"/>
    <property type="project" value="TreeGrafter"/>
</dbReference>
<dbReference type="GO" id="GO:0016603">
    <property type="term" value="F:glutaminyl-peptide cyclotransferase activity"/>
    <property type="evidence" value="ECO:0007669"/>
    <property type="project" value="InterPro"/>
</dbReference>
<feature type="signal peptide" evidence="3">
    <location>
        <begin position="1"/>
        <end position="27"/>
    </location>
</feature>
<name>A0AA38RY96_9PEZI</name>
<evidence type="ECO:0000313" key="5">
    <source>
        <dbReference type="EMBL" id="KAJ9161475.1"/>
    </source>
</evidence>
<dbReference type="AlphaFoldDB" id="A0AA38RY96"/>
<accession>A0AA38RY96</accession>
<dbReference type="GO" id="GO:0008233">
    <property type="term" value="F:peptidase activity"/>
    <property type="evidence" value="ECO:0007669"/>
    <property type="project" value="UniProtKB-KW"/>
</dbReference>
<reference evidence="5" key="1">
    <citation type="submission" date="2022-07" db="EMBL/GenBank/DDBJ databases">
        <title>Fungi with potential for degradation of polypropylene.</title>
        <authorList>
            <person name="Gostincar C."/>
        </authorList>
    </citation>
    <scope>NUCLEOTIDE SEQUENCE</scope>
    <source>
        <strain evidence="5">EXF-13287</strain>
    </source>
</reference>
<evidence type="ECO:0000313" key="6">
    <source>
        <dbReference type="Proteomes" id="UP001174691"/>
    </source>
</evidence>
<dbReference type="PANTHER" id="PTHR12283">
    <property type="entry name" value="GLUTAMINYL-PEPTIDE CYCLOTRANSFERASE"/>
    <property type="match status" value="1"/>
</dbReference>
<keyword evidence="1" id="KW-0808">Transferase</keyword>
<dbReference type="Gene3D" id="3.40.630.10">
    <property type="entry name" value="Zn peptidases"/>
    <property type="match status" value="1"/>
</dbReference>
<keyword evidence="3" id="KW-0479">Metal-binding</keyword>
<evidence type="ECO:0000256" key="3">
    <source>
        <dbReference type="RuleBase" id="RU361240"/>
    </source>
</evidence>
<keyword evidence="2" id="KW-0012">Acyltransferase</keyword>
<dbReference type="InterPro" id="IPR040234">
    <property type="entry name" value="QC/QCL"/>
</dbReference>
<dbReference type="PANTHER" id="PTHR12283:SF6">
    <property type="entry name" value="GLUTAMINYL-PEPTIDE CYCLOTRANSFERASE-RELATED"/>
    <property type="match status" value="1"/>
</dbReference>
<keyword evidence="6" id="KW-1185">Reference proteome</keyword>
<dbReference type="EMBL" id="JANBVN010000022">
    <property type="protein sequence ID" value="KAJ9161475.1"/>
    <property type="molecule type" value="Genomic_DNA"/>
</dbReference>
<dbReference type="Proteomes" id="UP001174691">
    <property type="component" value="Unassembled WGS sequence"/>
</dbReference>
<dbReference type="GO" id="GO:0006508">
    <property type="term" value="P:proteolysis"/>
    <property type="evidence" value="ECO:0007669"/>
    <property type="project" value="UniProtKB-KW"/>
</dbReference>
<protein>
    <recommendedName>
        <fullName evidence="3">Peptide hydrolase</fullName>
        <ecNumber evidence="3">3.4.-.-</ecNumber>
    </recommendedName>
</protein>
<dbReference type="CDD" id="cd03880">
    <property type="entry name" value="M28_QC_like"/>
    <property type="match status" value="1"/>
</dbReference>
<comment type="caution">
    <text evidence="5">The sequence shown here is derived from an EMBL/GenBank/DDBJ whole genome shotgun (WGS) entry which is preliminary data.</text>
</comment>
<evidence type="ECO:0000256" key="1">
    <source>
        <dbReference type="ARBA" id="ARBA00022679"/>
    </source>
</evidence>
<evidence type="ECO:0000256" key="2">
    <source>
        <dbReference type="ARBA" id="ARBA00023315"/>
    </source>
</evidence>
<feature type="chain" id="PRO_5041488949" description="Peptide hydrolase" evidence="3">
    <location>
        <begin position="28"/>
        <end position="378"/>
    </location>
</feature>
<feature type="domain" description="Peptidase M28" evidence="4">
    <location>
        <begin position="126"/>
        <end position="354"/>
    </location>
</feature>
<dbReference type="SUPFAM" id="SSF53187">
    <property type="entry name" value="Zn-dependent exopeptidases"/>
    <property type="match status" value="1"/>
</dbReference>
<organism evidence="5 6">
    <name type="scientific">Coniochaeta hoffmannii</name>
    <dbReference type="NCBI Taxonomy" id="91930"/>
    <lineage>
        <taxon>Eukaryota</taxon>
        <taxon>Fungi</taxon>
        <taxon>Dikarya</taxon>
        <taxon>Ascomycota</taxon>
        <taxon>Pezizomycotina</taxon>
        <taxon>Sordariomycetes</taxon>
        <taxon>Sordariomycetidae</taxon>
        <taxon>Coniochaetales</taxon>
        <taxon>Coniochaetaceae</taxon>
        <taxon>Coniochaeta</taxon>
    </lineage>
</organism>
<dbReference type="EC" id="3.4.-.-" evidence="3"/>
<keyword evidence="3" id="KW-0732">Signal</keyword>
<keyword evidence="3" id="KW-0645">Protease</keyword>
<gene>
    <name evidence="5" type="ORF">NKR19_g2233</name>
</gene>
<evidence type="ECO:0000259" key="4">
    <source>
        <dbReference type="Pfam" id="PF04389"/>
    </source>
</evidence>
<dbReference type="Pfam" id="PF04389">
    <property type="entry name" value="Peptidase_M28"/>
    <property type="match status" value="1"/>
</dbReference>
<proteinExistence type="inferred from homology"/>
<keyword evidence="3" id="KW-0862">Zinc</keyword>
<sequence length="378" mass="42078">MAGSWHRSVTTLALLLLFLTLAHLSAAYAPLSNASLGAIPSGGSDFDIRTGSLLSPILIPRVPGTPGSAKVQEHFASFFRSRLPLWTVEWHNSTSTTPATGDTLVPFSSLIFRRDPPWAKSGDVGRLTLVAHYDSLYRPEGFVGAMDSAAPCAVLMHVARSVDAALSRKWERGNEGDGLEDVEERGVQVVFLDGEEAWVTWTETDSIYGARALAETWATTPYEPGSTYPNPLSSISLFLLLDLLGDKDPRVPSYFHNTHWAYQHLAEVEDRMRKLGFLETRPKMQFLPEKEKKANQFTFGYIGDDHVPFLQRGVDILHVIPTPFPSFWHTMDDDAEHLDIPTVRDWAKIVTAFVAEWMELDGDMALGQLDGEHVKDEL</sequence>
<keyword evidence="3 5" id="KW-0378">Hydrolase</keyword>
<dbReference type="InterPro" id="IPR037457">
    <property type="entry name" value="M28_QC"/>
</dbReference>
<dbReference type="InterPro" id="IPR007484">
    <property type="entry name" value="Peptidase_M28"/>
</dbReference>
<comment type="similarity">
    <text evidence="3">Belongs to the peptidase M28 family.</text>
</comment>
<dbReference type="FunFam" id="3.40.630.10:FF:000074">
    <property type="entry name" value="Peptide hydrolase"/>
    <property type="match status" value="1"/>
</dbReference>